<keyword evidence="1" id="KW-0808">Transferase</keyword>
<dbReference type="EMBL" id="JAAZCD010000149">
    <property type="protein sequence ID" value="NLD31922.1"/>
    <property type="molecule type" value="Genomic_DNA"/>
</dbReference>
<name>A0A847D485_9LACT</name>
<proteinExistence type="predicted"/>
<accession>A0A847D485</accession>
<keyword evidence="1" id="KW-0032">Aminotransferase</keyword>
<evidence type="ECO:0000313" key="2">
    <source>
        <dbReference type="Proteomes" id="UP000589373"/>
    </source>
</evidence>
<feature type="non-terminal residue" evidence="1">
    <location>
        <position position="39"/>
    </location>
</feature>
<protein>
    <submittedName>
        <fullName evidence="1">Pyridoxal phosphate-dependent aminotransferase</fullName>
    </submittedName>
</protein>
<dbReference type="Proteomes" id="UP000589373">
    <property type="component" value="Unassembled WGS sequence"/>
</dbReference>
<dbReference type="AlphaFoldDB" id="A0A847D485"/>
<evidence type="ECO:0000313" key="1">
    <source>
        <dbReference type="EMBL" id="NLD31922.1"/>
    </source>
</evidence>
<gene>
    <name evidence="1" type="ORF">GX662_06630</name>
</gene>
<sequence>MSRETNRFVKQLKGSPIRNFDAAISDVKDLIRFTMGEPD</sequence>
<reference evidence="1 2" key="1">
    <citation type="journal article" date="2020" name="Biotechnol. Biofuels">
        <title>New insights from the biogas microbiome by comprehensive genome-resolved metagenomics of nearly 1600 species originating from multiple anaerobic digesters.</title>
        <authorList>
            <person name="Campanaro S."/>
            <person name="Treu L."/>
            <person name="Rodriguez-R L.M."/>
            <person name="Kovalovszki A."/>
            <person name="Ziels R.M."/>
            <person name="Maus I."/>
            <person name="Zhu X."/>
            <person name="Kougias P.G."/>
            <person name="Basile A."/>
            <person name="Luo G."/>
            <person name="Schluter A."/>
            <person name="Konstantinidis K.T."/>
            <person name="Angelidaki I."/>
        </authorList>
    </citation>
    <scope>NUCLEOTIDE SEQUENCE [LARGE SCALE GENOMIC DNA]</scope>
    <source>
        <strain evidence="1">AS07pgkLD_105</strain>
    </source>
</reference>
<comment type="caution">
    <text evidence="1">The sequence shown here is derived from an EMBL/GenBank/DDBJ whole genome shotgun (WGS) entry which is preliminary data.</text>
</comment>
<organism evidence="1 2">
    <name type="scientific">Trichococcus flocculiformis</name>
    <dbReference type="NCBI Taxonomy" id="82803"/>
    <lineage>
        <taxon>Bacteria</taxon>
        <taxon>Bacillati</taxon>
        <taxon>Bacillota</taxon>
        <taxon>Bacilli</taxon>
        <taxon>Lactobacillales</taxon>
        <taxon>Carnobacteriaceae</taxon>
        <taxon>Trichococcus</taxon>
    </lineage>
</organism>
<dbReference type="GO" id="GO:0008483">
    <property type="term" value="F:transaminase activity"/>
    <property type="evidence" value="ECO:0007669"/>
    <property type="project" value="UniProtKB-KW"/>
</dbReference>